<dbReference type="STRING" id="203124.Tery_2711"/>
<proteinExistence type="predicted"/>
<name>Q111C5_TRIEI</name>
<dbReference type="PANTHER" id="PTHR35333">
    <property type="entry name" value="BETA-LACTAMASE"/>
    <property type="match status" value="1"/>
</dbReference>
<dbReference type="GO" id="GO:0046677">
    <property type="term" value="P:response to antibiotic"/>
    <property type="evidence" value="ECO:0007669"/>
    <property type="project" value="InterPro"/>
</dbReference>
<evidence type="ECO:0000313" key="2">
    <source>
        <dbReference type="EMBL" id="ABG51899.1"/>
    </source>
</evidence>
<sequence length="311" mass="35861">MTFFNKDEQLNILGKDIIEATQLEFSELTSEAIAITWLVYNSPITRNIQNATEFWQKQVRGWSDRGDEKMYAGGMVHLFYLVAIYEWLEKGMVKTSPELERAIRDMILSANHDGTSLVVDVLTGTTSGPELSPGPFQTWKYQRNFINRYFQSLKWPELKSINVNQKTWFYGPYGRERIFQGLLMENRNILTTNATARLLHSIVGGIAVSRQASGKIMDLLQKNLSQQDAKYVTKSQTIGFLKESLPQNAKIWSREIVDTHVHHNFAYIELPNLLPYLLVIFTEGKEISKNERILPYISQKFVEAMKKLSLK</sequence>
<dbReference type="OrthoDB" id="7510992at2"/>
<dbReference type="AlphaFoldDB" id="Q111C5"/>
<dbReference type="KEGG" id="ter:Tery_2711"/>
<dbReference type="PANTHER" id="PTHR35333:SF3">
    <property type="entry name" value="BETA-LACTAMASE-TYPE TRANSPEPTIDASE FOLD CONTAINING PROTEIN"/>
    <property type="match status" value="1"/>
</dbReference>
<dbReference type="EMBL" id="CP000393">
    <property type="protein sequence ID" value="ABG51899.1"/>
    <property type="molecule type" value="Genomic_DNA"/>
</dbReference>
<dbReference type="GO" id="GO:0008800">
    <property type="term" value="F:beta-lactamase activity"/>
    <property type="evidence" value="ECO:0007669"/>
    <property type="project" value="InterPro"/>
</dbReference>
<feature type="domain" description="Beta-lactamase class A catalytic" evidence="1">
    <location>
        <begin position="146"/>
        <end position="282"/>
    </location>
</feature>
<gene>
    <name evidence="2" type="ordered locus">Tery_2711</name>
</gene>
<dbReference type="InterPro" id="IPR012338">
    <property type="entry name" value="Beta-lactam/transpept-like"/>
</dbReference>
<evidence type="ECO:0000259" key="1">
    <source>
        <dbReference type="Pfam" id="PF13354"/>
    </source>
</evidence>
<dbReference type="InterPro" id="IPR045155">
    <property type="entry name" value="Beta-lactam_cat"/>
</dbReference>
<dbReference type="HOGENOM" id="CLU_924163_0_0_3"/>
<dbReference type="GO" id="GO:0030655">
    <property type="term" value="P:beta-lactam antibiotic catabolic process"/>
    <property type="evidence" value="ECO:0007669"/>
    <property type="project" value="InterPro"/>
</dbReference>
<dbReference type="eggNOG" id="COG2367">
    <property type="taxonomic scope" value="Bacteria"/>
</dbReference>
<dbReference type="RefSeq" id="WP_011612261.1">
    <property type="nucleotide sequence ID" value="NC_008312.1"/>
</dbReference>
<accession>Q111C5</accession>
<organism evidence="2">
    <name type="scientific">Trichodesmium erythraeum (strain IMS101)</name>
    <dbReference type="NCBI Taxonomy" id="203124"/>
    <lineage>
        <taxon>Bacteria</taxon>
        <taxon>Bacillati</taxon>
        <taxon>Cyanobacteriota</taxon>
        <taxon>Cyanophyceae</taxon>
        <taxon>Oscillatoriophycideae</taxon>
        <taxon>Oscillatoriales</taxon>
        <taxon>Microcoleaceae</taxon>
        <taxon>Trichodesmium</taxon>
    </lineage>
</organism>
<protein>
    <recommendedName>
        <fullName evidence="1">Beta-lactamase class A catalytic domain-containing protein</fullName>
    </recommendedName>
</protein>
<dbReference type="InterPro" id="IPR000871">
    <property type="entry name" value="Beta-lactam_class-A"/>
</dbReference>
<dbReference type="SUPFAM" id="SSF56601">
    <property type="entry name" value="beta-lactamase/transpeptidase-like"/>
    <property type="match status" value="1"/>
</dbReference>
<dbReference type="Pfam" id="PF13354">
    <property type="entry name" value="Beta-lactamase2"/>
    <property type="match status" value="1"/>
</dbReference>
<dbReference type="Gene3D" id="3.40.710.10">
    <property type="entry name" value="DD-peptidase/beta-lactamase superfamily"/>
    <property type="match status" value="1"/>
</dbReference>
<reference evidence="2" key="1">
    <citation type="submission" date="2006-06" db="EMBL/GenBank/DDBJ databases">
        <title>Complete sequence of Trichodesmium erythraeum IMS101.</title>
        <authorList>
            <consortium name="US DOE Joint Genome Institute"/>
            <person name="Copeland A."/>
            <person name="Lucas S."/>
            <person name="Lapidus A."/>
            <person name="Barry K."/>
            <person name="Detter J.C."/>
            <person name="Glavina del Rio T."/>
            <person name="Hammon N."/>
            <person name="Israni S."/>
            <person name="Dalin E."/>
            <person name="Tice H."/>
            <person name="Pitluck S."/>
            <person name="Kiss H."/>
            <person name="Munk A.C."/>
            <person name="Brettin T."/>
            <person name="Bruce D."/>
            <person name="Han C."/>
            <person name="Tapia R."/>
            <person name="Gilna P."/>
            <person name="Schmutz J."/>
            <person name="Larimer F."/>
            <person name="Land M."/>
            <person name="Hauser L."/>
            <person name="Kyrpides N."/>
            <person name="Kim E."/>
            <person name="Richardson P."/>
        </authorList>
    </citation>
    <scope>NUCLEOTIDE SEQUENCE [LARGE SCALE GENOMIC DNA]</scope>
    <source>
        <strain evidence="2">IMS101</strain>
    </source>
</reference>